<dbReference type="AlphaFoldDB" id="A0A8J6LF04"/>
<accession>A0A8J6LF04</accession>
<sequence>MRRVFEHQRQTKNVVERGSGSVFDAQIKSNGSFCIAACSLPGKPSVVIPIGDRDDAKRVPMALAKIFDGALSPLGQYSRATANRLPLGVRSLSEWPRNLLIWMSTCLLASIIGRSGPAFSQNTGWLADKIRDKRIYGRFLENGAISVDPTRSFTQQLTRSDICVSDEGHPHFYVWRPLDWPACEHVFFCPGFFVLRVRVWHCETPSLTAETKIELRSSKNLTKTRTALRVYDRDAKKNPTEETKFERINWISPPPASGIGAQRQSPSDQERATEDNNSENADTVFSRNVRRRSRRFIMEPVDVIWWYQLATTRFGKILFQCLSGTSSTTLTVSTALGVLFVSISSRRFGSCLDDDDGSRQDVITEAVAVTYGRCNEPKRFVHYRITRALASLFDGQSYCDQVDRGSFFAPSPSQTFEAIDRKRKTPDLTVSPAGGVGRVDEDDDDKISLESDLGYSFGNEFSSWHQRFLVKFAEEVLSLRTDPFPFISTEKEGRANAGPPDEFVIDTLTALSAFTMRQARNLSPPDLTESR</sequence>
<dbReference type="Proteomes" id="UP000719412">
    <property type="component" value="Unassembled WGS sequence"/>
</dbReference>
<evidence type="ECO:0000313" key="2">
    <source>
        <dbReference type="EMBL" id="KAH0810276.1"/>
    </source>
</evidence>
<reference evidence="2" key="2">
    <citation type="submission" date="2021-08" db="EMBL/GenBank/DDBJ databases">
        <authorList>
            <person name="Eriksson T."/>
        </authorList>
    </citation>
    <scope>NUCLEOTIDE SEQUENCE</scope>
    <source>
        <strain evidence="2">Stoneville</strain>
        <tissue evidence="2">Whole head</tissue>
    </source>
</reference>
<feature type="compositionally biased region" description="Basic and acidic residues" evidence="1">
    <location>
        <begin position="238"/>
        <end position="247"/>
    </location>
</feature>
<organism evidence="2 3">
    <name type="scientific">Tenebrio molitor</name>
    <name type="common">Yellow mealworm beetle</name>
    <dbReference type="NCBI Taxonomy" id="7067"/>
    <lineage>
        <taxon>Eukaryota</taxon>
        <taxon>Metazoa</taxon>
        <taxon>Ecdysozoa</taxon>
        <taxon>Arthropoda</taxon>
        <taxon>Hexapoda</taxon>
        <taxon>Insecta</taxon>
        <taxon>Pterygota</taxon>
        <taxon>Neoptera</taxon>
        <taxon>Endopterygota</taxon>
        <taxon>Coleoptera</taxon>
        <taxon>Polyphaga</taxon>
        <taxon>Cucujiformia</taxon>
        <taxon>Tenebrionidae</taxon>
        <taxon>Tenebrio</taxon>
    </lineage>
</organism>
<evidence type="ECO:0000313" key="3">
    <source>
        <dbReference type="Proteomes" id="UP000719412"/>
    </source>
</evidence>
<evidence type="ECO:0000256" key="1">
    <source>
        <dbReference type="SAM" id="MobiDB-lite"/>
    </source>
</evidence>
<dbReference type="EMBL" id="JABDTM020027602">
    <property type="protein sequence ID" value="KAH0810276.1"/>
    <property type="molecule type" value="Genomic_DNA"/>
</dbReference>
<reference evidence="2" key="1">
    <citation type="journal article" date="2020" name="J Insects Food Feed">
        <title>The yellow mealworm (Tenebrio molitor) genome: a resource for the emerging insects as food and feed industry.</title>
        <authorList>
            <person name="Eriksson T."/>
            <person name="Andere A."/>
            <person name="Kelstrup H."/>
            <person name="Emery V."/>
            <person name="Picard C."/>
        </authorList>
    </citation>
    <scope>NUCLEOTIDE SEQUENCE</scope>
    <source>
        <strain evidence="2">Stoneville</strain>
        <tissue evidence="2">Whole head</tissue>
    </source>
</reference>
<gene>
    <name evidence="2" type="ORF">GEV33_012517</name>
</gene>
<feature type="region of interest" description="Disordered" evidence="1">
    <location>
        <begin position="238"/>
        <end position="283"/>
    </location>
</feature>
<name>A0A8J6LF04_TENMO</name>
<proteinExistence type="predicted"/>
<keyword evidence="3" id="KW-1185">Reference proteome</keyword>
<comment type="caution">
    <text evidence="2">The sequence shown here is derived from an EMBL/GenBank/DDBJ whole genome shotgun (WGS) entry which is preliminary data.</text>
</comment>
<protein>
    <submittedName>
        <fullName evidence="2">Uncharacterized protein</fullName>
    </submittedName>
</protein>